<keyword evidence="2" id="KW-1185">Reference proteome</keyword>
<evidence type="ECO:0000313" key="2">
    <source>
        <dbReference type="Proteomes" id="UP000244090"/>
    </source>
</evidence>
<accession>A0A2T6BSE8</accession>
<dbReference type="Proteomes" id="UP000244090">
    <property type="component" value="Unassembled WGS sequence"/>
</dbReference>
<reference evidence="1 2" key="1">
    <citation type="submission" date="2018-04" db="EMBL/GenBank/DDBJ databases">
        <title>Genomic Encyclopedia of Archaeal and Bacterial Type Strains, Phase II (KMG-II): from individual species to whole genera.</title>
        <authorList>
            <person name="Goeker M."/>
        </authorList>
    </citation>
    <scope>NUCLEOTIDE SEQUENCE [LARGE SCALE GENOMIC DNA]</scope>
    <source>
        <strain evidence="1 2">DSM 25731</strain>
    </source>
</reference>
<evidence type="ECO:0000313" key="1">
    <source>
        <dbReference type="EMBL" id="PTX58984.1"/>
    </source>
</evidence>
<dbReference type="OrthoDB" id="1443327at2"/>
<comment type="caution">
    <text evidence="1">The sequence shown here is derived from an EMBL/GenBank/DDBJ whole genome shotgun (WGS) entry which is preliminary data.</text>
</comment>
<organism evidence="1 2">
    <name type="scientific">Kordia periserrulae</name>
    <dbReference type="NCBI Taxonomy" id="701523"/>
    <lineage>
        <taxon>Bacteria</taxon>
        <taxon>Pseudomonadati</taxon>
        <taxon>Bacteroidota</taxon>
        <taxon>Flavobacteriia</taxon>
        <taxon>Flavobacteriales</taxon>
        <taxon>Flavobacteriaceae</taxon>
        <taxon>Kordia</taxon>
    </lineage>
</organism>
<name>A0A2T6BSE8_9FLAO</name>
<dbReference type="RefSeq" id="WP_108116514.1">
    <property type="nucleotide sequence ID" value="NZ_QBKT01000011.1"/>
</dbReference>
<dbReference type="EMBL" id="QBKT01000011">
    <property type="protein sequence ID" value="PTX58984.1"/>
    <property type="molecule type" value="Genomic_DNA"/>
</dbReference>
<protein>
    <submittedName>
        <fullName evidence="1">Uncharacterized protein</fullName>
    </submittedName>
</protein>
<sequence length="118" mass="13215">MDFKELLKELKGNLLSLMGSKFDELKDESKKDVQAFLNASKEKLERWTTLLAEGNITVSDYKWLVESQKDLVVLKGLYAAGVSKIKLGHLKNSILDTVIETAIGFVKPNKDDDNEATV</sequence>
<dbReference type="AlphaFoldDB" id="A0A2T6BSE8"/>
<proteinExistence type="predicted"/>
<gene>
    <name evidence="1" type="ORF">C8N46_11153</name>
</gene>